<dbReference type="OrthoDB" id="104925at2"/>
<evidence type="ECO:0000313" key="2">
    <source>
        <dbReference type="EMBL" id="KTD09402.1"/>
    </source>
</evidence>
<evidence type="ECO:0000256" key="1">
    <source>
        <dbReference type="SAM" id="Phobius"/>
    </source>
</evidence>
<feature type="transmembrane region" description="Helical" evidence="1">
    <location>
        <begin position="210"/>
        <end position="231"/>
    </location>
</feature>
<reference evidence="2 3" key="1">
    <citation type="submission" date="2015-11" db="EMBL/GenBank/DDBJ databases">
        <title>Genomic analysis of 38 Legionella species identifies large and diverse effector repertoires.</title>
        <authorList>
            <person name="Burstein D."/>
            <person name="Amaro F."/>
            <person name="Zusman T."/>
            <person name="Lifshitz Z."/>
            <person name="Cohen O."/>
            <person name="Gilbert J.A."/>
            <person name="Pupko T."/>
            <person name="Shuman H.A."/>
            <person name="Segal G."/>
        </authorList>
    </citation>
    <scope>NUCLEOTIDE SEQUENCE [LARGE SCALE GENOMIC DNA]</scope>
    <source>
        <strain evidence="2 3">JA-26-G1-E2</strain>
    </source>
</reference>
<feature type="transmembrane region" description="Helical" evidence="1">
    <location>
        <begin position="99"/>
        <end position="115"/>
    </location>
</feature>
<dbReference type="PATRIC" id="fig|455.5.peg.802"/>
<protein>
    <recommendedName>
        <fullName evidence="4">Glycosyltransferase RgtA/B/C/D-like domain-containing protein</fullName>
    </recommendedName>
</protein>
<comment type="caution">
    <text evidence="2">The sequence shown here is derived from an EMBL/GenBank/DDBJ whole genome shotgun (WGS) entry which is preliminary data.</text>
</comment>
<feature type="transmembrane region" description="Helical" evidence="1">
    <location>
        <begin position="320"/>
        <end position="338"/>
    </location>
</feature>
<gene>
    <name evidence="2" type="ORF">Ljam_0752</name>
</gene>
<feature type="transmembrane region" description="Helical" evidence="1">
    <location>
        <begin position="12"/>
        <end position="33"/>
    </location>
</feature>
<feature type="transmembrane region" description="Helical" evidence="1">
    <location>
        <begin position="345"/>
        <end position="363"/>
    </location>
</feature>
<organism evidence="2 3">
    <name type="scientific">Legionella jamestowniensis</name>
    <dbReference type="NCBI Taxonomy" id="455"/>
    <lineage>
        <taxon>Bacteria</taxon>
        <taxon>Pseudomonadati</taxon>
        <taxon>Pseudomonadota</taxon>
        <taxon>Gammaproteobacteria</taxon>
        <taxon>Legionellales</taxon>
        <taxon>Legionellaceae</taxon>
        <taxon>Legionella</taxon>
    </lineage>
</organism>
<dbReference type="AlphaFoldDB" id="A0A0W0UNF0"/>
<dbReference type="STRING" id="455.Ljam_0752"/>
<feature type="transmembrane region" description="Helical" evidence="1">
    <location>
        <begin position="175"/>
        <end position="203"/>
    </location>
</feature>
<accession>A0A0W0UNF0</accession>
<sequence>MICYANDRIYYYLIPSLMLIVTIFIEWQLILSINHSFFSYSLDDPYIHLSLAKYIGMGEYGFNRGEFSSPSSSILWPFLLAPFSYFSFFEFVPLFLNSLISWFILLVFISVCLSVETAQQKIQWRNIVLFCLLIPSLNLIGLIFSGMEHSLQMFLSVLIMAGLIEENKTQRFPRWLALVIILAPLVRYETLALSVPALILLFYRGHRKKALYAGLLMLSFLGLFSLFLYSIGQPPLTASVLLKIDFGYNASWDEKLLEGLSINLTQRQALIFLMLAFILIVIIAFSNLATAKKQLLMIAASALILHLGLGRFNWFHRYEVYLYAAVLLLIFYLYFENYHSLKNPVLWYITFVGGLIFSSYPYFTVLVSLPKATNNIYQQQFQMRRFVLDWLKAPVAVNDIGWISFNNPYYVLDLWGLGNYESYLKRRNEKNPMWMDEAVKKADIKLVMLYNNWFYTLPRNWVLLGCLSFAGSRVSAANKTVYFYATEQNYIPELKQLIHSFIKTLPQEDKFSFDCK</sequence>
<proteinExistence type="predicted"/>
<keyword evidence="1" id="KW-0472">Membrane</keyword>
<dbReference type="Proteomes" id="UP000054715">
    <property type="component" value="Unassembled WGS sequence"/>
</dbReference>
<dbReference type="RefSeq" id="WP_058448794.1">
    <property type="nucleotide sequence ID" value="NZ_CAAAJF010000006.1"/>
</dbReference>
<name>A0A0W0UNF0_9GAMM</name>
<evidence type="ECO:0008006" key="4">
    <source>
        <dbReference type="Google" id="ProtNLM"/>
    </source>
</evidence>
<feature type="transmembrane region" description="Helical" evidence="1">
    <location>
        <begin position="127"/>
        <end position="147"/>
    </location>
</feature>
<evidence type="ECO:0000313" key="3">
    <source>
        <dbReference type="Proteomes" id="UP000054715"/>
    </source>
</evidence>
<keyword evidence="1" id="KW-1133">Transmembrane helix</keyword>
<keyword evidence="1" id="KW-0812">Transmembrane</keyword>
<dbReference type="EMBL" id="LNYG01000012">
    <property type="protein sequence ID" value="KTD09402.1"/>
    <property type="molecule type" value="Genomic_DNA"/>
</dbReference>
<feature type="transmembrane region" description="Helical" evidence="1">
    <location>
        <begin position="269"/>
        <end position="288"/>
    </location>
</feature>